<evidence type="ECO:0000256" key="3">
    <source>
        <dbReference type="SAM" id="SignalP"/>
    </source>
</evidence>
<organism evidence="5 6">
    <name type="scientific">Pectobacterium brasiliense</name>
    <dbReference type="NCBI Taxonomy" id="180957"/>
    <lineage>
        <taxon>Bacteria</taxon>
        <taxon>Pseudomonadati</taxon>
        <taxon>Pseudomonadota</taxon>
        <taxon>Gammaproteobacteria</taxon>
        <taxon>Enterobacterales</taxon>
        <taxon>Pectobacteriaceae</taxon>
        <taxon>Pectobacterium</taxon>
    </lineage>
</organism>
<dbReference type="AlphaFoldDB" id="A0A086F060"/>
<protein>
    <submittedName>
        <fullName evidence="5">Extracellular solute-binding protein</fullName>
    </submittedName>
</protein>
<proteinExistence type="inferred from homology"/>
<dbReference type="GO" id="GO:0030313">
    <property type="term" value="C:cell envelope"/>
    <property type="evidence" value="ECO:0007669"/>
    <property type="project" value="UniProtKB-ARBA"/>
</dbReference>
<reference evidence="5 6" key="2">
    <citation type="submission" date="2020-11" db="EMBL/GenBank/DDBJ databases">
        <title>Complete genome sequence of Pectobacterium brasiliense strain F126.</title>
        <authorList>
            <person name="Miroshnikov K."/>
            <person name="Vo T.N.H."/>
            <person name="Khodykina M.V."/>
            <person name="Kabanova A.P."/>
            <person name="Shneider M."/>
            <person name="Korzhenkov A."/>
            <person name="Toschakov S.V."/>
            <person name="Miroshnikov K.A."/>
            <person name="Ignatov A.N."/>
            <person name="Mikhailova Y.V."/>
            <person name="Shelenkov A."/>
            <person name="Yanushevich Y.G."/>
            <person name="Evseev P.V."/>
        </authorList>
    </citation>
    <scope>NUCLEOTIDE SEQUENCE [LARGE SCALE GENOMIC DNA]</scope>
    <source>
        <strain evidence="5 6">F126</strain>
    </source>
</reference>
<evidence type="ECO:0000256" key="2">
    <source>
        <dbReference type="ARBA" id="ARBA00008520"/>
    </source>
</evidence>
<comment type="subcellular location">
    <subcellularLocation>
        <location evidence="1">Periplasm</location>
    </subcellularLocation>
</comment>
<evidence type="ECO:0000313" key="5">
    <source>
        <dbReference type="EMBL" id="QPK23398.1"/>
    </source>
</evidence>
<dbReference type="GO" id="GO:0042597">
    <property type="term" value="C:periplasmic space"/>
    <property type="evidence" value="ECO:0007669"/>
    <property type="project" value="UniProtKB-SubCell"/>
</dbReference>
<feature type="chain" id="PRO_5014012855" evidence="3">
    <location>
        <begin position="27"/>
        <end position="421"/>
    </location>
</feature>
<dbReference type="PANTHER" id="PTHR43649:SF32">
    <property type="entry name" value="SUGAR BINDING SECRETED PROTEIN"/>
    <property type="match status" value="1"/>
</dbReference>
<dbReference type="Proteomes" id="UP000269351">
    <property type="component" value="Chromosome"/>
</dbReference>
<dbReference type="EMBL" id="CP065031">
    <property type="protein sequence ID" value="QPK23398.1"/>
    <property type="molecule type" value="Genomic_DNA"/>
</dbReference>
<keyword evidence="7" id="KW-1185">Reference proteome</keyword>
<dbReference type="InterPro" id="IPR006059">
    <property type="entry name" value="SBP"/>
</dbReference>
<feature type="signal peptide" evidence="3">
    <location>
        <begin position="1"/>
        <end position="26"/>
    </location>
</feature>
<dbReference type="Gene3D" id="3.40.190.10">
    <property type="entry name" value="Periplasmic binding protein-like II"/>
    <property type="match status" value="1"/>
</dbReference>
<evidence type="ECO:0000313" key="7">
    <source>
        <dbReference type="Proteomes" id="UP000762586"/>
    </source>
</evidence>
<dbReference type="SUPFAM" id="SSF53850">
    <property type="entry name" value="Periplasmic binding protein-like II"/>
    <property type="match status" value="1"/>
</dbReference>
<dbReference type="PANTHER" id="PTHR43649">
    <property type="entry name" value="ARABINOSE-BINDING PROTEIN-RELATED"/>
    <property type="match status" value="1"/>
</dbReference>
<evidence type="ECO:0000313" key="4">
    <source>
        <dbReference type="EMBL" id="MBN3106559.1"/>
    </source>
</evidence>
<evidence type="ECO:0000313" key="6">
    <source>
        <dbReference type="Proteomes" id="UP000269351"/>
    </source>
</evidence>
<evidence type="ECO:0000256" key="1">
    <source>
        <dbReference type="ARBA" id="ARBA00004418"/>
    </source>
</evidence>
<dbReference type="Pfam" id="PF13416">
    <property type="entry name" value="SBP_bac_8"/>
    <property type="match status" value="1"/>
</dbReference>
<gene>
    <name evidence="5" type="ORF">F126LOC_017430</name>
    <name evidence="4" type="ORF">H4F48_10805</name>
</gene>
<comment type="similarity">
    <text evidence="2">Belongs to the bacterial solute-binding protein 1 family.</text>
</comment>
<dbReference type="RefSeq" id="WP_014914250.1">
    <property type="nucleotide sequence ID" value="NZ_BSWF01000001.1"/>
</dbReference>
<dbReference type="KEGG" id="pbra:B5S52_17885"/>
<dbReference type="Proteomes" id="UP000762586">
    <property type="component" value="Unassembled WGS sequence"/>
</dbReference>
<name>A0A086F060_9GAMM</name>
<sequence>MKIKNKVSTLFAVSFLTLGLSSHSLAAEVTVWAWDPNFNVAAMHEASSIYKKADPSFSLKVIDSGKEDIEQKLNTMLASGVKNSLPDIVLIEDYNAQKYLQAYPDSFIPLQDAIDYSQFAPYKTKVMTVGDKVYGVPFDSGVAGMFYRLDYLEAAGYKESDMVNITWDKYIEIGKQVKAKTGVDMLTYDMNDVVLPHIMMQSGGEWFFDNQGQLNLTKNNALKETLKTIKAINDAKIARPISGWSSFVGSFNAGKSASVVSGVWVIGSIKSAEDQKGKWRVAPIPRLNLDKAVHASNQGGSSWYVLKGGKNTKQAIEFLQKTFAADSNMYQTLLVDRGALATFLPATSGPAYAVHDPFFGGQPVFADFSKWVTEIPQVSYGMYTQEVDNAIAAEIPALLKGDSVDDVLKRAEATLKNQIMQ</sequence>
<dbReference type="InterPro" id="IPR050490">
    <property type="entry name" value="Bact_solute-bd_prot1"/>
</dbReference>
<keyword evidence="3" id="KW-0732">Signal</keyword>
<reference evidence="4 7" key="1">
    <citation type="submission" date="2020-07" db="EMBL/GenBank/DDBJ databases">
        <title>A pangenomic view of the genus Pectobacterium provides insights into genome organization, phylogeny, and virulence.</title>
        <authorList>
            <person name="Jonkheer E."/>
            <person name="Brankovics B."/>
            <person name="Houwers I."/>
            <person name="Van Der Wolf J."/>
            <person name="Bonants P."/>
            <person name="Vreeburg R."/>
            <person name="Bollema R."/>
            <person name="De Haan J."/>
            <person name="Berke L."/>
            <person name="De Ridder D."/>
            <person name="Smit S."/>
            <person name="Van Der Lee T.A.J."/>
        </authorList>
    </citation>
    <scope>NUCLEOTIDE SEQUENCE [LARGE SCALE GENOMIC DNA]</scope>
    <source>
        <strain evidence="4 7">NAK:384</strain>
    </source>
</reference>
<dbReference type="EMBL" id="JACGET010000011">
    <property type="protein sequence ID" value="MBN3106559.1"/>
    <property type="molecule type" value="Genomic_DNA"/>
</dbReference>
<accession>A0A086F060</accession>